<reference evidence="2 3" key="1">
    <citation type="submission" date="2024-06" db="EMBL/GenBank/DDBJ databases">
        <title>Sequencing the genomes of 1000 actinobacteria strains.</title>
        <authorList>
            <person name="Klenk H.-P."/>
        </authorList>
    </citation>
    <scope>NUCLEOTIDE SEQUENCE [LARGE SCALE GENOMIC DNA]</scope>
    <source>
        <strain evidence="2 3">DSM 44265</strain>
    </source>
</reference>
<dbReference type="CDD" id="cd00085">
    <property type="entry name" value="HNHc"/>
    <property type="match status" value="1"/>
</dbReference>
<dbReference type="InterPro" id="IPR003615">
    <property type="entry name" value="HNH_nuc"/>
</dbReference>
<dbReference type="Gene3D" id="1.10.30.50">
    <property type="match status" value="1"/>
</dbReference>
<dbReference type="InterPro" id="IPR002711">
    <property type="entry name" value="HNH"/>
</dbReference>
<accession>A0ABV2NXC1</accession>
<dbReference type="SMART" id="SM00507">
    <property type="entry name" value="HNHc"/>
    <property type="match status" value="1"/>
</dbReference>
<gene>
    <name evidence="2" type="ORF">JOF50_001039</name>
</gene>
<name>A0ABV2NXC1_9CORY</name>
<evidence type="ECO:0000313" key="2">
    <source>
        <dbReference type="EMBL" id="MET3944240.1"/>
    </source>
</evidence>
<evidence type="ECO:0000313" key="3">
    <source>
        <dbReference type="Proteomes" id="UP001549139"/>
    </source>
</evidence>
<protein>
    <recommendedName>
        <fullName evidence="1">HNH nuclease domain-containing protein</fullName>
    </recommendedName>
</protein>
<evidence type="ECO:0000259" key="1">
    <source>
        <dbReference type="SMART" id="SM00507"/>
    </source>
</evidence>
<feature type="domain" description="HNH nuclease" evidence="1">
    <location>
        <begin position="256"/>
        <end position="308"/>
    </location>
</feature>
<proteinExistence type="predicted"/>
<dbReference type="RefSeq" id="WP_343033564.1">
    <property type="nucleotide sequence ID" value="NZ_JAAXPF010000006.1"/>
</dbReference>
<keyword evidence="3" id="KW-1185">Reference proteome</keyword>
<dbReference type="Proteomes" id="UP001549139">
    <property type="component" value="Unassembled WGS sequence"/>
</dbReference>
<comment type="caution">
    <text evidence="2">The sequence shown here is derived from an EMBL/GenBank/DDBJ whole genome shotgun (WGS) entry which is preliminary data.</text>
</comment>
<dbReference type="Pfam" id="PF01844">
    <property type="entry name" value="HNH"/>
    <property type="match status" value="1"/>
</dbReference>
<organism evidence="2 3">
    <name type="scientific">Corynebacterium mucifaciens</name>
    <dbReference type="NCBI Taxonomy" id="57171"/>
    <lineage>
        <taxon>Bacteria</taxon>
        <taxon>Bacillati</taxon>
        <taxon>Actinomycetota</taxon>
        <taxon>Actinomycetes</taxon>
        <taxon>Mycobacteriales</taxon>
        <taxon>Corynebacteriaceae</taxon>
        <taxon>Corynebacterium</taxon>
    </lineage>
</organism>
<dbReference type="EMBL" id="JBEPNZ010000001">
    <property type="protein sequence ID" value="MET3944240.1"/>
    <property type="molecule type" value="Genomic_DNA"/>
</dbReference>
<sequence length="358" mass="40314">MNAFDATMNACAVDFLKHFNRQQLLDAGFSPRRVGEWRKVHNVLFGATKWTAKQREAVARARTSGLSLDQLVLIEKKLHHIADAALQWALRLELLAFRGTYEALRRRAKEIVPAPPPKKPRAKVIFSAPRMGMRSMMVTGTERDITDIETSLRTDLDPALPESEQMLGPLLDVLRSDTTGIPRAAPRPIVLVPMEEHVKILAGDGDEVLLGLTDGTTMTGAEYLQRTHGEALEVALFHPEEGPVNLYRSARFANQKQRDLLRVAQPVCSAPDCRRAADHCEFHHIVPWARGGPTNLANLAPLCRYHNRVNDDSPGLSRRGRIVRRQGRIYWRYPRGYPVSNPRGHRGAMDLLFGKRRP</sequence>